<keyword evidence="2" id="KW-0732">Signal</keyword>
<dbReference type="AlphaFoldDB" id="A0A420MA56"/>
<evidence type="ECO:0000313" key="3">
    <source>
        <dbReference type="EMBL" id="RKK64087.1"/>
    </source>
</evidence>
<comment type="caution">
    <text evidence="3">The sequence shown here is derived from an EMBL/GenBank/DDBJ whole genome shotgun (WGS) entry which is preliminary data.</text>
</comment>
<dbReference type="VEuPathDB" id="FungiDB:FOC4_g10000128"/>
<proteinExistence type="predicted"/>
<sequence length="124" mass="13434">MSFIMDLLKLFICPISQSDEPETGADPQPSYYDTNTTGPDYSAQAPSYEPQSSSYNAQPLSDNTVQPDSYNMSAGGEQATQNHNITNQAWQTAYNNAQEYVSDGTYTQETVYGNGVTTGGAASY</sequence>
<evidence type="ECO:0000313" key="4">
    <source>
        <dbReference type="Proteomes" id="UP000285084"/>
    </source>
</evidence>
<feature type="chain" id="PRO_5019478248" evidence="2">
    <location>
        <begin position="19"/>
        <end position="124"/>
    </location>
</feature>
<feature type="region of interest" description="Disordered" evidence="1">
    <location>
        <begin position="17"/>
        <end position="77"/>
    </location>
</feature>
<name>A0A420MA56_FUSOX</name>
<feature type="compositionally biased region" description="Polar residues" evidence="1">
    <location>
        <begin position="49"/>
        <end position="77"/>
    </location>
</feature>
<feature type="signal peptide" evidence="2">
    <location>
        <begin position="1"/>
        <end position="18"/>
    </location>
</feature>
<dbReference type="VEuPathDB" id="FungiDB:FOC1_g10000684"/>
<dbReference type="VEuPathDB" id="FungiDB:FOIG_16637"/>
<dbReference type="EMBL" id="MRCX01000548">
    <property type="protein sequence ID" value="RKK64087.1"/>
    <property type="molecule type" value="Genomic_DNA"/>
</dbReference>
<gene>
    <name evidence="3" type="ORF">BFJ69_g16806</name>
</gene>
<accession>A0A420MA56</accession>
<evidence type="ECO:0000256" key="1">
    <source>
        <dbReference type="SAM" id="MobiDB-lite"/>
    </source>
</evidence>
<dbReference type="Proteomes" id="UP000285084">
    <property type="component" value="Unassembled WGS sequence"/>
</dbReference>
<protein>
    <submittedName>
        <fullName evidence="3">Uncharacterized protein</fullName>
    </submittedName>
</protein>
<reference evidence="3 4" key="1">
    <citation type="journal article" date="2018" name="Sci. Rep.">
        <title>Characterisation of pathogen-specific regions and novel effector candidates in Fusarium oxysporum f. sp. cepae.</title>
        <authorList>
            <person name="Armitage A.D."/>
            <person name="Taylor A."/>
            <person name="Sobczyk M.K."/>
            <person name="Baxter L."/>
            <person name="Greenfield B.P."/>
            <person name="Bates H.J."/>
            <person name="Wilson F."/>
            <person name="Jackson A.C."/>
            <person name="Ott S."/>
            <person name="Harrison R.J."/>
            <person name="Clarkson J.P."/>
        </authorList>
    </citation>
    <scope>NUCLEOTIDE SEQUENCE [LARGE SCALE GENOMIC DNA]</scope>
    <source>
        <strain evidence="3 4">Fo_A13</strain>
    </source>
</reference>
<evidence type="ECO:0000256" key="2">
    <source>
        <dbReference type="SAM" id="SignalP"/>
    </source>
</evidence>
<organism evidence="3 4">
    <name type="scientific">Fusarium oxysporum</name>
    <name type="common">Fusarium vascular wilt</name>
    <dbReference type="NCBI Taxonomy" id="5507"/>
    <lineage>
        <taxon>Eukaryota</taxon>
        <taxon>Fungi</taxon>
        <taxon>Dikarya</taxon>
        <taxon>Ascomycota</taxon>
        <taxon>Pezizomycotina</taxon>
        <taxon>Sordariomycetes</taxon>
        <taxon>Hypocreomycetidae</taxon>
        <taxon>Hypocreales</taxon>
        <taxon>Nectriaceae</taxon>
        <taxon>Fusarium</taxon>
        <taxon>Fusarium oxysporum species complex</taxon>
    </lineage>
</organism>